<proteinExistence type="inferred from homology"/>
<gene>
    <name evidence="3" type="primary">cheB</name>
    <name evidence="8" type="ORF">SanaruYs_25910</name>
</gene>
<dbReference type="PIRSF" id="PIRSF000876">
    <property type="entry name" value="RR_chemtxs_CheB"/>
    <property type="match status" value="1"/>
</dbReference>
<dbReference type="InterPro" id="IPR011006">
    <property type="entry name" value="CheY-like_superfamily"/>
</dbReference>
<dbReference type="Proteomes" id="UP000288227">
    <property type="component" value="Unassembled WGS sequence"/>
</dbReference>
<dbReference type="EC" id="3.5.1.44" evidence="3"/>
<dbReference type="CDD" id="cd16432">
    <property type="entry name" value="CheB_Rec"/>
    <property type="match status" value="1"/>
</dbReference>
<evidence type="ECO:0000313" key="9">
    <source>
        <dbReference type="Proteomes" id="UP000288227"/>
    </source>
</evidence>
<dbReference type="CDD" id="cd17541">
    <property type="entry name" value="REC_CheB-like"/>
    <property type="match status" value="1"/>
</dbReference>
<dbReference type="HAMAP" id="MF_00099">
    <property type="entry name" value="CheB_chemtxs"/>
    <property type="match status" value="1"/>
</dbReference>
<dbReference type="SMART" id="SM00448">
    <property type="entry name" value="REC"/>
    <property type="match status" value="1"/>
</dbReference>
<dbReference type="AlphaFoldDB" id="A0A401UBW1"/>
<comment type="PTM">
    <text evidence="3">Phosphorylated by CheA. Phosphorylation of the N-terminal regulatory domain activates the methylesterase activity.</text>
</comment>
<keyword evidence="9" id="KW-1185">Reference proteome</keyword>
<evidence type="ECO:0000256" key="4">
    <source>
        <dbReference type="PROSITE-ProRule" id="PRU00050"/>
    </source>
</evidence>
<dbReference type="InterPro" id="IPR035909">
    <property type="entry name" value="CheB_C"/>
</dbReference>
<evidence type="ECO:0000259" key="7">
    <source>
        <dbReference type="PROSITE" id="PS50122"/>
    </source>
</evidence>
<keyword evidence="3 5" id="KW-0597">Phosphoprotein</keyword>
<dbReference type="GO" id="GO:0050568">
    <property type="term" value="F:protein-glutamine glutaminase activity"/>
    <property type="evidence" value="ECO:0007669"/>
    <property type="project" value="UniProtKB-UniRule"/>
</dbReference>
<evidence type="ECO:0000313" key="8">
    <source>
        <dbReference type="EMBL" id="GCC52354.1"/>
    </source>
</evidence>
<dbReference type="Gene3D" id="3.40.50.180">
    <property type="entry name" value="Methylesterase CheB, C-terminal domain"/>
    <property type="match status" value="1"/>
</dbReference>
<dbReference type="GO" id="GO:0008984">
    <property type="term" value="F:protein-glutamate methylesterase activity"/>
    <property type="evidence" value="ECO:0007669"/>
    <property type="project" value="UniProtKB-UniRule"/>
</dbReference>
<name>A0A401UBW1_9BACT</name>
<dbReference type="PROSITE" id="PS50110">
    <property type="entry name" value="RESPONSE_REGULATORY"/>
    <property type="match status" value="1"/>
</dbReference>
<dbReference type="SUPFAM" id="SSF52172">
    <property type="entry name" value="CheY-like"/>
    <property type="match status" value="1"/>
</dbReference>
<feature type="domain" description="Response regulatory" evidence="6">
    <location>
        <begin position="7"/>
        <end position="123"/>
    </location>
</feature>
<keyword evidence="1 3" id="KW-0378">Hydrolase</keyword>
<comment type="catalytic activity">
    <reaction evidence="2 3">
        <text>[protein]-L-glutamate 5-O-methyl ester + H2O = L-glutamyl-[protein] + methanol + H(+)</text>
        <dbReference type="Rhea" id="RHEA:23236"/>
        <dbReference type="Rhea" id="RHEA-COMP:10208"/>
        <dbReference type="Rhea" id="RHEA-COMP:10311"/>
        <dbReference type="ChEBI" id="CHEBI:15377"/>
        <dbReference type="ChEBI" id="CHEBI:15378"/>
        <dbReference type="ChEBI" id="CHEBI:17790"/>
        <dbReference type="ChEBI" id="CHEBI:29973"/>
        <dbReference type="ChEBI" id="CHEBI:82795"/>
        <dbReference type="EC" id="3.1.1.61"/>
    </reaction>
</comment>
<dbReference type="EC" id="3.1.1.61" evidence="3"/>
<dbReference type="NCBIfam" id="NF001965">
    <property type="entry name" value="PRK00742.1"/>
    <property type="match status" value="1"/>
</dbReference>
<dbReference type="GO" id="GO:0005737">
    <property type="term" value="C:cytoplasm"/>
    <property type="evidence" value="ECO:0007669"/>
    <property type="project" value="UniProtKB-SubCell"/>
</dbReference>
<dbReference type="EMBL" id="BHXQ01000004">
    <property type="protein sequence ID" value="GCC52354.1"/>
    <property type="molecule type" value="Genomic_DNA"/>
</dbReference>
<evidence type="ECO:0000259" key="6">
    <source>
        <dbReference type="PROSITE" id="PS50110"/>
    </source>
</evidence>
<dbReference type="InterPro" id="IPR000673">
    <property type="entry name" value="Sig_transdc_resp-reg_Me-estase"/>
</dbReference>
<dbReference type="PANTHER" id="PTHR42872">
    <property type="entry name" value="PROTEIN-GLUTAMATE METHYLESTERASE/PROTEIN-GLUTAMINE GLUTAMINASE"/>
    <property type="match status" value="1"/>
</dbReference>
<organism evidence="8 9">
    <name type="scientific">Chryseotalea sanaruensis</name>
    <dbReference type="NCBI Taxonomy" id="2482724"/>
    <lineage>
        <taxon>Bacteria</taxon>
        <taxon>Pseudomonadati</taxon>
        <taxon>Bacteroidota</taxon>
        <taxon>Cytophagia</taxon>
        <taxon>Cytophagales</taxon>
        <taxon>Chryseotaleaceae</taxon>
        <taxon>Chryseotalea</taxon>
    </lineage>
</organism>
<comment type="catalytic activity">
    <reaction evidence="3">
        <text>L-glutaminyl-[protein] + H2O = L-glutamyl-[protein] + NH4(+)</text>
        <dbReference type="Rhea" id="RHEA:16441"/>
        <dbReference type="Rhea" id="RHEA-COMP:10207"/>
        <dbReference type="Rhea" id="RHEA-COMP:10208"/>
        <dbReference type="ChEBI" id="CHEBI:15377"/>
        <dbReference type="ChEBI" id="CHEBI:28938"/>
        <dbReference type="ChEBI" id="CHEBI:29973"/>
        <dbReference type="ChEBI" id="CHEBI:30011"/>
        <dbReference type="EC" id="3.5.1.44"/>
    </reaction>
</comment>
<dbReference type="Pfam" id="PF01339">
    <property type="entry name" value="CheB_methylest"/>
    <property type="match status" value="1"/>
</dbReference>
<sequence>MPATRIRTLIVDDSALMRKLITDLISTDTSIEIIGTAKDGKVGSDMALELKPDVVITDMVMPEFDGMYLVKSVMDKRPMPIIVLSSLDKTNSRIFDALQYGAFEFIDKPSGADGRNTFNDPLIKLIREASLTDTNLLKARQLTHKNTHTHTFTQQLNYDIVVIGASTGGPGAVELIINNLPRNLQIPVVIGQHMPPRFLETFSERLNENSPLPVKLARRGEILKAGVIYVANGESNTCIEKNMITGAPMITSTSKKFEEFNFPSIDCLFESVAETYGDRSIGVILTGMGKDGMVGLSKIKSKGGYTIAQDEESSVVYGMPKAAHDFGAVKQIVPLTQISGFIVSCL</sequence>
<dbReference type="PANTHER" id="PTHR42872:SF3">
    <property type="entry name" value="PROTEIN-GLUTAMATE METHYLESTERASE_PROTEIN-GLUTAMINE GLUTAMINASE 1"/>
    <property type="match status" value="1"/>
</dbReference>
<dbReference type="RefSeq" id="WP_127122989.1">
    <property type="nucleotide sequence ID" value="NZ_BHXQ01000004.1"/>
</dbReference>
<feature type="active site" evidence="3 4">
    <location>
        <position position="166"/>
    </location>
</feature>
<comment type="domain">
    <text evidence="3">Contains a C-terminal catalytic domain, and an N-terminal region which modulates catalytic activity.</text>
</comment>
<keyword evidence="3" id="KW-0963">Cytoplasm</keyword>
<comment type="similarity">
    <text evidence="3">Belongs to the CheB family.</text>
</comment>
<comment type="function">
    <text evidence="3">Involved in chemotaxis. Part of a chemotaxis signal transduction system that modulates chemotaxis in response to various stimuli. Catalyzes the demethylation of specific methylglutamate residues introduced into the chemoreceptors (methyl-accepting chemotaxis proteins or MCP) by CheR. Also mediates the irreversible deamidation of specific glutamine residues to glutamic acid.</text>
</comment>
<dbReference type="Pfam" id="PF00072">
    <property type="entry name" value="Response_reg"/>
    <property type="match status" value="1"/>
</dbReference>
<protein>
    <recommendedName>
        <fullName evidence="3">Protein-glutamate methylesterase/protein-glutamine glutaminase</fullName>
        <ecNumber evidence="3">3.1.1.61</ecNumber>
        <ecNumber evidence="3">3.5.1.44</ecNumber>
    </recommendedName>
</protein>
<keyword evidence="3 4" id="KW-0145">Chemotaxis</keyword>
<feature type="modified residue" description="4-aspartylphosphate" evidence="3 5">
    <location>
        <position position="58"/>
    </location>
</feature>
<dbReference type="OrthoDB" id="1524092at2"/>
<evidence type="ECO:0000256" key="5">
    <source>
        <dbReference type="PROSITE-ProRule" id="PRU00169"/>
    </source>
</evidence>
<evidence type="ECO:0000256" key="3">
    <source>
        <dbReference type="HAMAP-Rule" id="MF_00099"/>
    </source>
</evidence>
<evidence type="ECO:0000256" key="2">
    <source>
        <dbReference type="ARBA" id="ARBA00048267"/>
    </source>
</evidence>
<comment type="caution">
    <text evidence="8">The sequence shown here is derived from an EMBL/GenBank/DDBJ whole genome shotgun (WGS) entry which is preliminary data.</text>
</comment>
<feature type="active site" evidence="3 4">
    <location>
        <position position="193"/>
    </location>
</feature>
<dbReference type="InterPro" id="IPR008248">
    <property type="entry name" value="CheB-like"/>
</dbReference>
<dbReference type="InterPro" id="IPR001789">
    <property type="entry name" value="Sig_transdc_resp-reg_receiver"/>
</dbReference>
<feature type="active site" evidence="3 4">
    <location>
        <position position="291"/>
    </location>
</feature>
<reference evidence="8 9" key="1">
    <citation type="submission" date="2018-11" db="EMBL/GenBank/DDBJ databases">
        <title>Chryseotalea sanarue gen. nov., sp., nov., a member of the family Cytophagaceae, isolated from a brackish lake in Hamamatsu Japan.</title>
        <authorList>
            <person name="Maejima Y."/>
            <person name="Iino T."/>
            <person name="Muraguchi Y."/>
            <person name="Fukuda K."/>
            <person name="Ohkuma M."/>
            <person name="Moriuchi R."/>
            <person name="Dohra H."/>
            <person name="Kimbara K."/>
            <person name="Shintani M."/>
        </authorList>
    </citation>
    <scope>NUCLEOTIDE SEQUENCE [LARGE SCALE GENOMIC DNA]</scope>
    <source>
        <strain evidence="8 9">Ys</strain>
    </source>
</reference>
<dbReference type="GO" id="GO:0000156">
    <property type="term" value="F:phosphorelay response regulator activity"/>
    <property type="evidence" value="ECO:0007669"/>
    <property type="project" value="InterPro"/>
</dbReference>
<comment type="subcellular location">
    <subcellularLocation>
        <location evidence="3">Cytoplasm</location>
    </subcellularLocation>
</comment>
<dbReference type="PROSITE" id="PS50122">
    <property type="entry name" value="CHEB"/>
    <property type="match status" value="1"/>
</dbReference>
<dbReference type="GO" id="GO:0006935">
    <property type="term" value="P:chemotaxis"/>
    <property type="evidence" value="ECO:0007669"/>
    <property type="project" value="UniProtKB-UniRule"/>
</dbReference>
<feature type="domain" description="CheB-type methylesterase" evidence="7">
    <location>
        <begin position="160"/>
        <end position="346"/>
    </location>
</feature>
<accession>A0A401UBW1</accession>
<dbReference type="Gene3D" id="3.40.50.2300">
    <property type="match status" value="1"/>
</dbReference>
<evidence type="ECO:0000256" key="1">
    <source>
        <dbReference type="ARBA" id="ARBA00022801"/>
    </source>
</evidence>
<dbReference type="SUPFAM" id="SSF52738">
    <property type="entry name" value="Methylesterase CheB, C-terminal domain"/>
    <property type="match status" value="1"/>
</dbReference>